<feature type="compositionally biased region" description="Polar residues" evidence="1">
    <location>
        <begin position="469"/>
        <end position="478"/>
    </location>
</feature>
<feature type="transmembrane region" description="Helical" evidence="2">
    <location>
        <begin position="606"/>
        <end position="626"/>
    </location>
</feature>
<keyword evidence="2" id="KW-0472">Membrane</keyword>
<evidence type="ECO:0000256" key="2">
    <source>
        <dbReference type="SAM" id="Phobius"/>
    </source>
</evidence>
<sequence length="628" mass="68734">MSRTLDGHPECIRGTSLNPARPEHARTTRTPFRLAKRGDPALGFCLCFLGICCLSLKDIALAQQLSSYTLKMSVDIHANSQLVAAMGGREMRAYEHGKVEVLRKAEGPGCPMDDDRESLLDEDEPSPTTPSTAGWSSFSSVPHTPTSPDSSEPIIIITEDSTSPTLNLSTELGSQHTHKQPSETFPVVKIDRIASGSLSRRRLAGSMTPTTTDTAIYASRTPLHMPRASKPVPSFLIQTHVDDIHDSDYDPENSLATPIAPTLQKSHSIPRVSETPRPRPAKASSENTTPVLMQRATPVAARVAAPPGTPTQHLLVPMAIRRVRSADLRPIRPRSPSLAYVLPSSHAHLGPSRSLLFKVHEGSLTVPRHVQDTYYILDPFSGAGDAHSFFGMDASSLAMDHIDNLDLYRDVYGMHPRRKCSVSRQVLEKINTTPPVLTPNRGPVTVERYLRRHIEGPHRRRVGAVPLRATQSNGGTKVSRTSPTSSRRSRTLSHGVIAHQQTSTLKQFREEVSDVNMIAEDDAYKVAEGGFLKESIRRRRTVPRPSEAVALVRRASSTAAYISQSFSSTAVTRSSVNMALASPQSAVAHFELGTQPPRKRDGEAELWFGLMVIWIGTCLAALFSLIRA</sequence>
<feature type="region of interest" description="Disordered" evidence="1">
    <location>
        <begin position="468"/>
        <end position="493"/>
    </location>
</feature>
<organism evidence="3 4">
    <name type="scientific">Hohenbuehelia grisea</name>
    <dbReference type="NCBI Taxonomy" id="104357"/>
    <lineage>
        <taxon>Eukaryota</taxon>
        <taxon>Fungi</taxon>
        <taxon>Dikarya</taxon>
        <taxon>Basidiomycota</taxon>
        <taxon>Agaricomycotina</taxon>
        <taxon>Agaricomycetes</taxon>
        <taxon>Agaricomycetidae</taxon>
        <taxon>Agaricales</taxon>
        <taxon>Pleurotineae</taxon>
        <taxon>Pleurotaceae</taxon>
        <taxon>Hohenbuehelia</taxon>
    </lineage>
</organism>
<feature type="region of interest" description="Disordered" evidence="1">
    <location>
        <begin position="266"/>
        <end position="287"/>
    </location>
</feature>
<feature type="compositionally biased region" description="Acidic residues" evidence="1">
    <location>
        <begin position="112"/>
        <end position="125"/>
    </location>
</feature>
<proteinExistence type="predicted"/>
<evidence type="ECO:0000313" key="3">
    <source>
        <dbReference type="EMBL" id="KAL0948747.1"/>
    </source>
</evidence>
<comment type="caution">
    <text evidence="3">The sequence shown here is derived from an EMBL/GenBank/DDBJ whole genome shotgun (WGS) entry which is preliminary data.</text>
</comment>
<dbReference type="EMBL" id="JASNQZ010000012">
    <property type="protein sequence ID" value="KAL0948747.1"/>
    <property type="molecule type" value="Genomic_DNA"/>
</dbReference>
<keyword evidence="2" id="KW-1133">Transmembrane helix</keyword>
<name>A0ABR3IZG6_9AGAR</name>
<evidence type="ECO:0000256" key="1">
    <source>
        <dbReference type="SAM" id="MobiDB-lite"/>
    </source>
</evidence>
<feature type="region of interest" description="Disordered" evidence="1">
    <location>
        <begin position="1"/>
        <end position="28"/>
    </location>
</feature>
<protein>
    <submittedName>
        <fullName evidence="3">Uncharacterized protein</fullName>
    </submittedName>
</protein>
<feature type="compositionally biased region" description="Basic and acidic residues" evidence="1">
    <location>
        <begin position="1"/>
        <end position="11"/>
    </location>
</feature>
<keyword evidence="4" id="KW-1185">Reference proteome</keyword>
<gene>
    <name evidence="3" type="ORF">HGRIS_008880</name>
</gene>
<keyword evidence="2" id="KW-0812">Transmembrane</keyword>
<evidence type="ECO:0000313" key="4">
    <source>
        <dbReference type="Proteomes" id="UP001556367"/>
    </source>
</evidence>
<dbReference type="Proteomes" id="UP001556367">
    <property type="component" value="Unassembled WGS sequence"/>
</dbReference>
<feature type="compositionally biased region" description="Polar residues" evidence="1">
    <location>
        <begin position="129"/>
        <end position="150"/>
    </location>
</feature>
<feature type="region of interest" description="Disordered" evidence="1">
    <location>
        <begin position="105"/>
        <end position="152"/>
    </location>
</feature>
<accession>A0ABR3IZG6</accession>
<reference evidence="4" key="1">
    <citation type="submission" date="2024-06" db="EMBL/GenBank/DDBJ databases">
        <title>Multi-omics analyses provide insights into the biosynthesis of the anticancer antibiotic pleurotin in Hohenbuehelia grisea.</title>
        <authorList>
            <person name="Weaver J.A."/>
            <person name="Alberti F."/>
        </authorList>
    </citation>
    <scope>NUCLEOTIDE SEQUENCE [LARGE SCALE GENOMIC DNA]</scope>
    <source>
        <strain evidence="4">T-177</strain>
    </source>
</reference>